<sequence length="304" mass="34808">MIEGRAEITSKKERNKAEIYDMAHLRSPHNKILEVKKLPTLPKIAYRLLDLLSGEPDVNELEEIIRYDQALTSKILAVANSAYISSQKEINTLERAIVLLGFREVSEIAFSICVFSVFKPLKSVRNFDVKEFWLHAIATGITARVIAQALDVEDEEFFFTLGLLHDIGRLLLLHLFPERFEEILAQQEKSGRQLLAEEMEAGLAHTWMGRWLLKRWGLPEKFVLVARFHHNPFYKEKFLFEPAVIKLADLIVHNLRLARLPGGQTGEPGPLLLKLGLSEDLYQTIIEHLSFVKESISEAWSNVI</sequence>
<comment type="caution">
    <text evidence="2">The sequence shown here is derived from an EMBL/GenBank/DDBJ whole genome shotgun (WGS) entry which is preliminary data.</text>
</comment>
<organism evidence="2">
    <name type="scientific">Thermodesulfatator atlanticus</name>
    <dbReference type="NCBI Taxonomy" id="501497"/>
    <lineage>
        <taxon>Bacteria</taxon>
        <taxon>Pseudomonadati</taxon>
        <taxon>Thermodesulfobacteriota</taxon>
        <taxon>Thermodesulfobacteria</taxon>
        <taxon>Thermodesulfobacteriales</taxon>
        <taxon>Thermodesulfatatoraceae</taxon>
        <taxon>Thermodesulfatator</taxon>
    </lineage>
</organism>
<dbReference type="Proteomes" id="UP000886101">
    <property type="component" value="Unassembled WGS sequence"/>
</dbReference>
<dbReference type="Pfam" id="PF08668">
    <property type="entry name" value="HDOD"/>
    <property type="match status" value="1"/>
</dbReference>
<dbReference type="PANTHER" id="PTHR33525:SF3">
    <property type="entry name" value="RIBONUCLEASE Y"/>
    <property type="match status" value="1"/>
</dbReference>
<dbReference type="InterPro" id="IPR052340">
    <property type="entry name" value="RNase_Y/CdgJ"/>
</dbReference>
<dbReference type="PANTHER" id="PTHR33525">
    <property type="match status" value="1"/>
</dbReference>
<feature type="domain" description="HDOD" evidence="1">
    <location>
        <begin position="38"/>
        <end position="232"/>
    </location>
</feature>
<name>A0A7V5P1C8_9BACT</name>
<reference evidence="2" key="1">
    <citation type="journal article" date="2020" name="mSystems">
        <title>Genome- and Community-Level Interaction Insights into Carbon Utilization and Element Cycling Functions of Hydrothermarchaeota in Hydrothermal Sediment.</title>
        <authorList>
            <person name="Zhou Z."/>
            <person name="Liu Y."/>
            <person name="Xu W."/>
            <person name="Pan J."/>
            <person name="Luo Z.H."/>
            <person name="Li M."/>
        </authorList>
    </citation>
    <scope>NUCLEOTIDE SEQUENCE [LARGE SCALE GENOMIC DNA]</scope>
    <source>
        <strain evidence="2">HyVt-533</strain>
    </source>
</reference>
<evidence type="ECO:0000259" key="1">
    <source>
        <dbReference type="PROSITE" id="PS51833"/>
    </source>
</evidence>
<dbReference type="EMBL" id="DROK01000276">
    <property type="protein sequence ID" value="HHI98043.1"/>
    <property type="molecule type" value="Genomic_DNA"/>
</dbReference>
<dbReference type="PROSITE" id="PS51833">
    <property type="entry name" value="HDOD"/>
    <property type="match status" value="1"/>
</dbReference>
<dbReference type="AlphaFoldDB" id="A0A7V5P1C8"/>
<dbReference type="InterPro" id="IPR013976">
    <property type="entry name" value="HDOD"/>
</dbReference>
<accession>A0A7V5P1C8</accession>
<protein>
    <submittedName>
        <fullName evidence="2">HDOD domain-containing protein</fullName>
    </submittedName>
</protein>
<dbReference type="Gene3D" id="1.10.3210.10">
    <property type="entry name" value="Hypothetical protein af1432"/>
    <property type="match status" value="1"/>
</dbReference>
<evidence type="ECO:0000313" key="2">
    <source>
        <dbReference type="EMBL" id="HHI98043.1"/>
    </source>
</evidence>
<gene>
    <name evidence="2" type="ORF">ENJ96_09370</name>
</gene>
<proteinExistence type="predicted"/>
<dbReference type="SUPFAM" id="SSF109604">
    <property type="entry name" value="HD-domain/PDEase-like"/>
    <property type="match status" value="1"/>
</dbReference>